<dbReference type="InterPro" id="IPR045154">
    <property type="entry name" value="PCF11-like"/>
</dbReference>
<proteinExistence type="predicted"/>
<evidence type="ECO:0000313" key="4">
    <source>
        <dbReference type="EnsemblMetazoa" id="XP_014250672.1"/>
    </source>
</evidence>
<dbReference type="Pfam" id="PF20845">
    <property type="entry name" value="Pcf11_helical"/>
    <property type="match status" value="1"/>
</dbReference>
<feature type="compositionally biased region" description="Basic and acidic residues" evidence="2">
    <location>
        <begin position="214"/>
        <end position="234"/>
    </location>
</feature>
<name>A0A8I6RSC1_CIMLE</name>
<organism evidence="4 5">
    <name type="scientific">Cimex lectularius</name>
    <name type="common">Bed bug</name>
    <name type="synonym">Acanthia lectularia</name>
    <dbReference type="NCBI Taxonomy" id="79782"/>
    <lineage>
        <taxon>Eukaryota</taxon>
        <taxon>Metazoa</taxon>
        <taxon>Ecdysozoa</taxon>
        <taxon>Arthropoda</taxon>
        <taxon>Hexapoda</taxon>
        <taxon>Insecta</taxon>
        <taxon>Pterygota</taxon>
        <taxon>Neoptera</taxon>
        <taxon>Paraneoptera</taxon>
        <taxon>Hemiptera</taxon>
        <taxon>Heteroptera</taxon>
        <taxon>Panheteroptera</taxon>
        <taxon>Cimicomorpha</taxon>
        <taxon>Cimicidae</taxon>
        <taxon>Cimex</taxon>
    </lineage>
</organism>
<dbReference type="GO" id="GO:0005737">
    <property type="term" value="C:cytoplasm"/>
    <property type="evidence" value="ECO:0007669"/>
    <property type="project" value="TreeGrafter"/>
</dbReference>
<feature type="region of interest" description="Disordered" evidence="2">
    <location>
        <begin position="214"/>
        <end position="300"/>
    </location>
</feature>
<dbReference type="InterPro" id="IPR047415">
    <property type="entry name" value="Pcf11_CID"/>
</dbReference>
<dbReference type="InterPro" id="IPR008942">
    <property type="entry name" value="ENTH_VHS"/>
</dbReference>
<dbReference type="RefSeq" id="XP_014250672.1">
    <property type="nucleotide sequence ID" value="XM_014395186.2"/>
</dbReference>
<dbReference type="CDD" id="cd16982">
    <property type="entry name" value="CID_Pcf11"/>
    <property type="match status" value="1"/>
</dbReference>
<dbReference type="OMA" id="SWFEIQE"/>
<reference evidence="4" key="1">
    <citation type="submission" date="2022-01" db="UniProtKB">
        <authorList>
            <consortium name="EnsemblMetazoa"/>
        </authorList>
    </citation>
    <scope>IDENTIFICATION</scope>
</reference>
<dbReference type="GO" id="GO:0006369">
    <property type="term" value="P:termination of RNA polymerase II transcription"/>
    <property type="evidence" value="ECO:0007669"/>
    <property type="project" value="InterPro"/>
</dbReference>
<dbReference type="AlphaFoldDB" id="A0A8I6RSC1"/>
<protein>
    <recommendedName>
        <fullName evidence="3">CID domain-containing protein</fullName>
    </recommendedName>
</protein>
<dbReference type="InterPro" id="IPR006569">
    <property type="entry name" value="CID_dom"/>
</dbReference>
<evidence type="ECO:0000256" key="2">
    <source>
        <dbReference type="SAM" id="MobiDB-lite"/>
    </source>
</evidence>
<accession>A0A8I6RSC1</accession>
<evidence type="ECO:0000256" key="1">
    <source>
        <dbReference type="SAM" id="Coils"/>
    </source>
</evidence>
<dbReference type="GO" id="GO:0000993">
    <property type="term" value="F:RNA polymerase II complex binding"/>
    <property type="evidence" value="ECO:0007669"/>
    <property type="project" value="InterPro"/>
</dbReference>
<keyword evidence="5" id="KW-1185">Reference proteome</keyword>
<feature type="compositionally biased region" description="Basic and acidic residues" evidence="2">
    <location>
        <begin position="265"/>
        <end position="300"/>
    </location>
</feature>
<dbReference type="KEGG" id="clec:106667312"/>
<dbReference type="PANTHER" id="PTHR15921:SF3">
    <property type="entry name" value="PRE-MRNA CLEAVAGE COMPLEX 2 PROTEIN PCF11"/>
    <property type="match status" value="1"/>
</dbReference>
<dbReference type="Proteomes" id="UP000494040">
    <property type="component" value="Unassembled WGS sequence"/>
</dbReference>
<feature type="coiled-coil region" evidence="1">
    <location>
        <begin position="161"/>
        <end position="209"/>
    </location>
</feature>
<dbReference type="InterPro" id="IPR048830">
    <property type="entry name" value="PCF11_helical"/>
</dbReference>
<feature type="compositionally biased region" description="Basic residues" evidence="2">
    <location>
        <begin position="235"/>
        <end position="252"/>
    </location>
</feature>
<dbReference type="Pfam" id="PF23228">
    <property type="entry name" value="zf_PCFS4"/>
    <property type="match status" value="1"/>
</dbReference>
<dbReference type="GO" id="GO:0005849">
    <property type="term" value="C:mRNA cleavage factor complex"/>
    <property type="evidence" value="ECO:0007669"/>
    <property type="project" value="TreeGrafter"/>
</dbReference>
<feature type="region of interest" description="Disordered" evidence="2">
    <location>
        <begin position="1075"/>
        <end position="1096"/>
    </location>
</feature>
<dbReference type="GO" id="GO:0031124">
    <property type="term" value="P:mRNA 3'-end processing"/>
    <property type="evidence" value="ECO:0007669"/>
    <property type="project" value="InterPro"/>
</dbReference>
<dbReference type="PROSITE" id="PS51391">
    <property type="entry name" value="CID"/>
    <property type="match status" value="1"/>
</dbReference>
<feature type="compositionally biased region" description="Basic and acidic residues" evidence="2">
    <location>
        <begin position="1075"/>
        <end position="1084"/>
    </location>
</feature>
<sequence length="1127" mass="130074">MAKDIAEEFNASLSDLRINSKPHINMLTMLAEDYIEHAPVIVSAVETHLHRVRDDVKLPVLYLVDSIVKNVGKDYISLFTENIVTTFCTVFARVDEKVRSQMFKLRQTWNTIFPVKVMYDLDTQVKTLDPAWPITATSPSVRIHVNPKFFQMQSDGDVMREELLKQQKELLELQKRKVELELLQTKAILEEQQKKLENKTDTLVKEVQANMEKVVPKVSRDPRLKAKPKGEEKSPRKRKSKDKRKENHKKQQRQLPARSAPLKPLEVETNEKIEDEKHKEKEPMETDPVKIPDDHCDSTRDGFATTKRKIEDDKKDKELDSIEQLFGDEDVDLRQIAIIPDYTEGKCWATIKKSRPEVKKFKKSRSFNFNNEDEDSEEPQEDNSNLIIKQAEEQLNEGNITFSQYNHMLKEVITMNEEKKLKEAVLKDKEEPRKKYETEGPEFDDKRRFSQREWRRPIKRVFNRWAPQKNYRFNNFRCREVPPADPHVLDIIAKDTMHTIDIDRIPHQVRYYGETAVILLSWDDPRELTFQPGNGRILINDKVLVLPFNAPYREVNIEGVSTKIRFGAPTRELFIDGIFYEASFGGPPVQVMIGNRYHSFQLLGPMPQVRVGTTPRTDLVAGKVNLIVDAKHIFPIYLDAKPQRFDIGHVPYILRFVEALRTVVINGVPFNIEFGGNLPVPMYFHGEKHFLRFSVLPPGVKQGYVNIINMEGGRLPTPPLAMMAPPPPPPQITPVLQEYCTAPSEDLELLVSRLTTTSQPRSQYSVKANEPKENSVINVSELLKKLVEVGIVPPVQEEKEKVKQVDFSKPDSLKTNQPGLIAILYSGIQCSSCGVRFPPEQTVKYSQHLDWHFRQNRRDRDTLRRVQSRKWNYDITDWIQYQEIEEEEERPESWFEIQERETAAASEVEQESSVPVIDDNNSCSVCGDRFDQFYNGDKEEWQLKNAMRLENSLYHPLCYKEHDFNSDAIEIEVKEDRETNQDDDDDDILEIKVLEKTVEFYELSDEEGPTSPAKKEDSDDEVHFSLNRVKQEKIEIQPAPVVTSSIDGNNELAESTPLVVPKKIKINITSSLSKQDRSAKKVEEKESESDEEINFPSSVKPDIAKAQLTVLDPLSIGTEISALCSIM</sequence>
<dbReference type="EnsemblMetazoa" id="XM_014395186.2">
    <property type="protein sequence ID" value="XP_014250672.1"/>
    <property type="gene ID" value="LOC106667312"/>
</dbReference>
<dbReference type="Pfam" id="PF04818">
    <property type="entry name" value="CID"/>
    <property type="match status" value="1"/>
</dbReference>
<feature type="domain" description="CID" evidence="3">
    <location>
        <begin position="1"/>
        <end position="129"/>
    </location>
</feature>
<evidence type="ECO:0000313" key="5">
    <source>
        <dbReference type="Proteomes" id="UP000494040"/>
    </source>
</evidence>
<dbReference type="PANTHER" id="PTHR15921">
    <property type="entry name" value="PRE-MRNA CLEAVAGE COMPLEX II"/>
    <property type="match status" value="1"/>
</dbReference>
<keyword evidence="1" id="KW-0175">Coiled coil</keyword>
<dbReference type="Gene3D" id="1.25.40.90">
    <property type="match status" value="1"/>
</dbReference>
<dbReference type="SMART" id="SM00582">
    <property type="entry name" value="RPR"/>
    <property type="match status" value="1"/>
</dbReference>
<dbReference type="InterPro" id="IPR057242">
    <property type="entry name" value="PCFS4-like"/>
</dbReference>
<feature type="region of interest" description="Disordered" evidence="2">
    <location>
        <begin position="1002"/>
        <end position="1021"/>
    </location>
</feature>
<dbReference type="OrthoDB" id="343582at2759"/>
<dbReference type="GO" id="GO:0003729">
    <property type="term" value="F:mRNA binding"/>
    <property type="evidence" value="ECO:0007669"/>
    <property type="project" value="InterPro"/>
</dbReference>
<evidence type="ECO:0000259" key="3">
    <source>
        <dbReference type="PROSITE" id="PS51391"/>
    </source>
</evidence>
<dbReference type="SUPFAM" id="SSF48464">
    <property type="entry name" value="ENTH/VHS domain"/>
    <property type="match status" value="1"/>
</dbReference>
<dbReference type="GeneID" id="106667312"/>